<dbReference type="EMBL" id="JBBJCI010000089">
    <property type="protein sequence ID" value="KAK7248612.1"/>
    <property type="molecule type" value="Genomic_DNA"/>
</dbReference>
<proteinExistence type="predicted"/>
<evidence type="ECO:0000313" key="2">
    <source>
        <dbReference type="Proteomes" id="UP001363151"/>
    </source>
</evidence>
<organism evidence="1 2">
    <name type="scientific">Aureococcus anophagefferens</name>
    <name type="common">Harmful bloom alga</name>
    <dbReference type="NCBI Taxonomy" id="44056"/>
    <lineage>
        <taxon>Eukaryota</taxon>
        <taxon>Sar</taxon>
        <taxon>Stramenopiles</taxon>
        <taxon>Ochrophyta</taxon>
        <taxon>Pelagophyceae</taxon>
        <taxon>Pelagomonadales</taxon>
        <taxon>Pelagomonadaceae</taxon>
        <taxon>Aureococcus</taxon>
    </lineage>
</organism>
<dbReference type="Proteomes" id="UP001363151">
    <property type="component" value="Unassembled WGS sequence"/>
</dbReference>
<protein>
    <submittedName>
        <fullName evidence="1">Uncharacterized protein</fullName>
    </submittedName>
</protein>
<gene>
    <name evidence="1" type="ORF">SO694_00165048</name>
</gene>
<evidence type="ECO:0000313" key="1">
    <source>
        <dbReference type="EMBL" id="KAK7248612.1"/>
    </source>
</evidence>
<dbReference type="Gene3D" id="3.80.10.10">
    <property type="entry name" value="Ribonuclease Inhibitor"/>
    <property type="match status" value="1"/>
</dbReference>
<accession>A0ABR1G6E1</accession>
<sequence>MAQAGRLEVLCLASNRLGPASGLALAQALSNAPRLRSLGLGFNRLGTDATLALAGAASSAPALADLGLENTCAAGAENDVSEAAARANAARRAAGLEPARVVYEFPPRVRNVVSRERVVASRGGSRHVVENRPARMMEKLKPLELAPQKPQTPKVLKRRRWRLPTSIWRARPRECDSRTFFDVDRFLKKAALADLLQTRLEQLLHGDHVEFKHVAEVFTLHYRNLRLAFKHYACVGDDQPFSIQWNEWRAFGADAGLLGDGCDVEDLDTIFIAANVELGAKTRGNPGKALTRYEFLECVYRVAQKRHGAPRGDAPAPAPHEALKALLDDDFLPRARDGPQEYLGLGDDYRRTRLYGEEVENALRRHEATVDTMFDAYAKVVLDMGAAPVVDFDDARRLVEALDRAGQG</sequence>
<name>A0ABR1G6E1_AURAN</name>
<dbReference type="SUPFAM" id="SSF52047">
    <property type="entry name" value="RNI-like"/>
    <property type="match status" value="1"/>
</dbReference>
<reference evidence="1 2" key="1">
    <citation type="submission" date="2024-03" db="EMBL/GenBank/DDBJ databases">
        <title>Aureococcus anophagefferens CCMP1851 and Kratosvirus quantuckense: Draft genome of a second virus-susceptible host strain in the model system.</title>
        <authorList>
            <person name="Chase E."/>
            <person name="Truchon A.R."/>
            <person name="Schepens W."/>
            <person name="Wilhelm S.W."/>
        </authorList>
    </citation>
    <scope>NUCLEOTIDE SEQUENCE [LARGE SCALE GENOMIC DNA]</scope>
    <source>
        <strain evidence="1 2">CCMP1851</strain>
    </source>
</reference>
<keyword evidence="2" id="KW-1185">Reference proteome</keyword>
<dbReference type="InterPro" id="IPR032675">
    <property type="entry name" value="LRR_dom_sf"/>
</dbReference>
<comment type="caution">
    <text evidence="1">The sequence shown here is derived from an EMBL/GenBank/DDBJ whole genome shotgun (WGS) entry which is preliminary data.</text>
</comment>